<name>B4Q849_DROSI</name>
<evidence type="ECO:0000313" key="3">
    <source>
        <dbReference type="Proteomes" id="UP000000304"/>
    </source>
</evidence>
<sequence length="65" mass="7101">MEMMMGQNNSKQQTANSQPPANNQQPAHGATITQSHKTPTITTDNDDYKFQLRKASAKLSHASAT</sequence>
<dbReference type="EMBL" id="CM000361">
    <property type="protein sequence ID" value="EDX03471.1"/>
    <property type="molecule type" value="Genomic_DNA"/>
</dbReference>
<gene>
    <name evidence="2" type="primary">Dsim\GD22833</name>
    <name evidence="2" type="ORF">Dsim_GD22833</name>
</gene>
<dbReference type="HOGENOM" id="CLU_2852090_0_0_1"/>
<organism evidence="2 3">
    <name type="scientific">Drosophila simulans</name>
    <name type="common">Fruit fly</name>
    <dbReference type="NCBI Taxonomy" id="7240"/>
    <lineage>
        <taxon>Eukaryota</taxon>
        <taxon>Metazoa</taxon>
        <taxon>Ecdysozoa</taxon>
        <taxon>Arthropoda</taxon>
        <taxon>Hexapoda</taxon>
        <taxon>Insecta</taxon>
        <taxon>Pterygota</taxon>
        <taxon>Neoptera</taxon>
        <taxon>Endopterygota</taxon>
        <taxon>Diptera</taxon>
        <taxon>Brachycera</taxon>
        <taxon>Muscomorpha</taxon>
        <taxon>Ephydroidea</taxon>
        <taxon>Drosophilidae</taxon>
        <taxon>Drosophila</taxon>
        <taxon>Sophophora</taxon>
    </lineage>
</organism>
<evidence type="ECO:0000313" key="2">
    <source>
        <dbReference type="EMBL" id="EDX03471.1"/>
    </source>
</evidence>
<evidence type="ECO:0000256" key="1">
    <source>
        <dbReference type="SAM" id="MobiDB-lite"/>
    </source>
</evidence>
<proteinExistence type="predicted"/>
<dbReference type="AlphaFoldDB" id="B4Q849"/>
<protein>
    <submittedName>
        <fullName evidence="2">GD22833</fullName>
    </submittedName>
</protein>
<accession>B4Q849</accession>
<keyword evidence="3" id="KW-1185">Reference proteome</keyword>
<feature type="compositionally biased region" description="Polar residues" evidence="1">
    <location>
        <begin position="1"/>
        <end position="43"/>
    </location>
</feature>
<dbReference type="Proteomes" id="UP000000304">
    <property type="component" value="Chromosome 2L"/>
</dbReference>
<reference evidence="2 3" key="1">
    <citation type="journal article" date="2007" name="Nature">
        <title>Evolution of genes and genomes on the Drosophila phylogeny.</title>
        <authorList>
            <consortium name="Drosophila 12 Genomes Consortium"/>
            <person name="Clark A.G."/>
            <person name="Eisen M.B."/>
            <person name="Smith D.R."/>
            <person name="Bergman C.M."/>
            <person name="Oliver B."/>
            <person name="Markow T.A."/>
            <person name="Kaufman T.C."/>
            <person name="Kellis M."/>
            <person name="Gelbart W."/>
            <person name="Iyer V.N."/>
            <person name="Pollard D.A."/>
            <person name="Sackton T.B."/>
            <person name="Larracuente A.M."/>
            <person name="Singh N.D."/>
            <person name="Abad J.P."/>
            <person name="Abt D.N."/>
            <person name="Adryan B."/>
            <person name="Aguade M."/>
            <person name="Akashi H."/>
            <person name="Anderson W.W."/>
            <person name="Aquadro C.F."/>
            <person name="Ardell D.H."/>
            <person name="Arguello R."/>
            <person name="Artieri C.G."/>
            <person name="Barbash D.A."/>
            <person name="Barker D."/>
            <person name="Barsanti P."/>
            <person name="Batterham P."/>
            <person name="Batzoglou S."/>
            <person name="Begun D."/>
            <person name="Bhutkar A."/>
            <person name="Blanco E."/>
            <person name="Bosak S.A."/>
            <person name="Bradley R.K."/>
            <person name="Brand A.D."/>
            <person name="Brent M.R."/>
            <person name="Brooks A.N."/>
            <person name="Brown R.H."/>
            <person name="Butlin R.K."/>
            <person name="Caggese C."/>
            <person name="Calvi B.R."/>
            <person name="Bernardo de Carvalho A."/>
            <person name="Caspi A."/>
            <person name="Castrezana S."/>
            <person name="Celniker S.E."/>
            <person name="Chang J.L."/>
            <person name="Chapple C."/>
            <person name="Chatterji S."/>
            <person name="Chinwalla A."/>
            <person name="Civetta A."/>
            <person name="Clifton S.W."/>
            <person name="Comeron J.M."/>
            <person name="Costello J.C."/>
            <person name="Coyne J.A."/>
            <person name="Daub J."/>
            <person name="David R.G."/>
            <person name="Delcher A.L."/>
            <person name="Delehaunty K."/>
            <person name="Do C.B."/>
            <person name="Ebling H."/>
            <person name="Edwards K."/>
            <person name="Eickbush T."/>
            <person name="Evans J.D."/>
            <person name="Filipski A."/>
            <person name="Findeiss S."/>
            <person name="Freyhult E."/>
            <person name="Fulton L."/>
            <person name="Fulton R."/>
            <person name="Garcia A.C."/>
            <person name="Gardiner A."/>
            <person name="Garfield D.A."/>
            <person name="Garvin B.E."/>
            <person name="Gibson G."/>
            <person name="Gilbert D."/>
            <person name="Gnerre S."/>
            <person name="Godfrey J."/>
            <person name="Good R."/>
            <person name="Gotea V."/>
            <person name="Gravely B."/>
            <person name="Greenberg A.J."/>
            <person name="Griffiths-Jones S."/>
            <person name="Gross S."/>
            <person name="Guigo R."/>
            <person name="Gustafson E.A."/>
            <person name="Haerty W."/>
            <person name="Hahn M.W."/>
            <person name="Halligan D.L."/>
            <person name="Halpern A.L."/>
            <person name="Halter G.M."/>
            <person name="Han M.V."/>
            <person name="Heger A."/>
            <person name="Hillier L."/>
            <person name="Hinrichs A.S."/>
            <person name="Holmes I."/>
            <person name="Hoskins R.A."/>
            <person name="Hubisz M.J."/>
            <person name="Hultmark D."/>
            <person name="Huntley M.A."/>
            <person name="Jaffe D.B."/>
            <person name="Jagadeeshan S."/>
            <person name="Jeck W.R."/>
            <person name="Johnson J."/>
            <person name="Jones C.D."/>
            <person name="Jordan W.C."/>
            <person name="Karpen G.H."/>
            <person name="Kataoka E."/>
            <person name="Keightley P.D."/>
            <person name="Kheradpour P."/>
            <person name="Kirkness E.F."/>
            <person name="Koerich L.B."/>
            <person name="Kristiansen K."/>
            <person name="Kudrna D."/>
            <person name="Kulathinal R.J."/>
            <person name="Kumar S."/>
            <person name="Kwok R."/>
            <person name="Lander E."/>
            <person name="Langley C.H."/>
            <person name="Lapoint R."/>
            <person name="Lazzaro B.P."/>
            <person name="Lee S.J."/>
            <person name="Levesque L."/>
            <person name="Li R."/>
            <person name="Lin C.F."/>
            <person name="Lin M.F."/>
            <person name="Lindblad-Toh K."/>
            <person name="Llopart A."/>
            <person name="Long M."/>
            <person name="Low L."/>
            <person name="Lozovsky E."/>
            <person name="Lu J."/>
            <person name="Luo M."/>
            <person name="Machado C.A."/>
            <person name="Makalowski W."/>
            <person name="Marzo M."/>
            <person name="Matsuda M."/>
            <person name="Matzkin L."/>
            <person name="McAllister B."/>
            <person name="McBride C.S."/>
            <person name="McKernan B."/>
            <person name="McKernan K."/>
            <person name="Mendez-Lago M."/>
            <person name="Minx P."/>
            <person name="Mollenhauer M.U."/>
            <person name="Montooth K."/>
            <person name="Mount S.M."/>
            <person name="Mu X."/>
            <person name="Myers E."/>
            <person name="Negre B."/>
            <person name="Newfeld S."/>
            <person name="Nielsen R."/>
            <person name="Noor M.A."/>
            <person name="O'Grady P."/>
            <person name="Pachter L."/>
            <person name="Papaceit M."/>
            <person name="Parisi M.J."/>
            <person name="Parisi M."/>
            <person name="Parts L."/>
            <person name="Pedersen J.S."/>
            <person name="Pesole G."/>
            <person name="Phillippy A.M."/>
            <person name="Ponting C.P."/>
            <person name="Pop M."/>
            <person name="Porcelli D."/>
            <person name="Powell J.R."/>
            <person name="Prohaska S."/>
            <person name="Pruitt K."/>
            <person name="Puig M."/>
            <person name="Quesneville H."/>
            <person name="Ram K.R."/>
            <person name="Rand D."/>
            <person name="Rasmussen M.D."/>
            <person name="Reed L.K."/>
            <person name="Reenan R."/>
            <person name="Reily A."/>
            <person name="Remington K.A."/>
            <person name="Rieger T.T."/>
            <person name="Ritchie M.G."/>
            <person name="Robin C."/>
            <person name="Rogers Y.H."/>
            <person name="Rohde C."/>
            <person name="Rozas J."/>
            <person name="Rubenfield M.J."/>
            <person name="Ruiz A."/>
            <person name="Russo S."/>
            <person name="Salzberg S.L."/>
            <person name="Sanchez-Gracia A."/>
            <person name="Saranga D.J."/>
            <person name="Sato H."/>
            <person name="Schaeffer S.W."/>
            <person name="Schatz M.C."/>
            <person name="Schlenke T."/>
            <person name="Schwartz R."/>
            <person name="Segarra C."/>
            <person name="Singh R.S."/>
            <person name="Sirot L."/>
            <person name="Sirota M."/>
            <person name="Sisneros N.B."/>
            <person name="Smith C.D."/>
            <person name="Smith T.F."/>
            <person name="Spieth J."/>
            <person name="Stage D.E."/>
            <person name="Stark A."/>
            <person name="Stephan W."/>
            <person name="Strausberg R.L."/>
            <person name="Strempel S."/>
            <person name="Sturgill D."/>
            <person name="Sutton G."/>
            <person name="Sutton G.G."/>
            <person name="Tao W."/>
            <person name="Teichmann S."/>
            <person name="Tobari Y.N."/>
            <person name="Tomimura Y."/>
            <person name="Tsolas J.M."/>
            <person name="Valente V.L."/>
            <person name="Venter E."/>
            <person name="Venter J.C."/>
            <person name="Vicario S."/>
            <person name="Vieira F.G."/>
            <person name="Vilella A.J."/>
            <person name="Villasante A."/>
            <person name="Walenz B."/>
            <person name="Wang J."/>
            <person name="Wasserman M."/>
            <person name="Watts T."/>
            <person name="Wilson D."/>
            <person name="Wilson R.K."/>
            <person name="Wing R.A."/>
            <person name="Wolfner M.F."/>
            <person name="Wong A."/>
            <person name="Wong G.K."/>
            <person name="Wu C.I."/>
            <person name="Wu G."/>
            <person name="Yamamoto D."/>
            <person name="Yang H.P."/>
            <person name="Yang S.P."/>
            <person name="Yorke J.A."/>
            <person name="Yoshida K."/>
            <person name="Zdobnov E."/>
            <person name="Zhang P."/>
            <person name="Zhang Y."/>
            <person name="Zimin A.V."/>
            <person name="Baldwin J."/>
            <person name="Abdouelleil A."/>
            <person name="Abdulkadir J."/>
            <person name="Abebe A."/>
            <person name="Abera B."/>
            <person name="Abreu J."/>
            <person name="Acer S.C."/>
            <person name="Aftuck L."/>
            <person name="Alexander A."/>
            <person name="An P."/>
            <person name="Anderson E."/>
            <person name="Anderson S."/>
            <person name="Arachi H."/>
            <person name="Azer M."/>
            <person name="Bachantsang P."/>
            <person name="Barry A."/>
            <person name="Bayul T."/>
            <person name="Berlin A."/>
            <person name="Bessette D."/>
            <person name="Bloom T."/>
            <person name="Blye J."/>
            <person name="Boguslavskiy L."/>
            <person name="Bonnet C."/>
            <person name="Boukhgalter B."/>
            <person name="Bourzgui I."/>
            <person name="Brown A."/>
            <person name="Cahill P."/>
            <person name="Channer S."/>
            <person name="Cheshatsang Y."/>
            <person name="Chuda L."/>
            <person name="Citroen M."/>
            <person name="Collymore A."/>
            <person name="Cooke P."/>
            <person name="Costello M."/>
            <person name="D'Aco K."/>
            <person name="Daza R."/>
            <person name="De Haan G."/>
            <person name="DeGray S."/>
            <person name="DeMaso C."/>
            <person name="Dhargay N."/>
            <person name="Dooley K."/>
            <person name="Dooley E."/>
            <person name="Doricent M."/>
            <person name="Dorje P."/>
            <person name="Dorjee K."/>
            <person name="Dupes A."/>
            <person name="Elong R."/>
            <person name="Falk J."/>
            <person name="Farina A."/>
            <person name="Faro S."/>
            <person name="Ferguson D."/>
            <person name="Fisher S."/>
            <person name="Foley C.D."/>
            <person name="Franke A."/>
            <person name="Friedrich D."/>
            <person name="Gadbois L."/>
            <person name="Gearin G."/>
            <person name="Gearin C.R."/>
            <person name="Giannoukos G."/>
            <person name="Goode T."/>
            <person name="Graham J."/>
            <person name="Grandbois E."/>
            <person name="Grewal S."/>
            <person name="Gyaltsen K."/>
            <person name="Hafez N."/>
            <person name="Hagos B."/>
            <person name="Hall J."/>
            <person name="Henson C."/>
            <person name="Hollinger A."/>
            <person name="Honan T."/>
            <person name="Huard M.D."/>
            <person name="Hughes L."/>
            <person name="Hurhula B."/>
            <person name="Husby M.E."/>
            <person name="Kamat A."/>
            <person name="Kanga B."/>
            <person name="Kashin S."/>
            <person name="Khazanovich D."/>
            <person name="Kisner P."/>
            <person name="Lance K."/>
            <person name="Lara M."/>
            <person name="Lee W."/>
            <person name="Lennon N."/>
            <person name="Letendre F."/>
            <person name="LeVine R."/>
            <person name="Lipovsky A."/>
            <person name="Liu X."/>
            <person name="Liu J."/>
            <person name="Liu S."/>
            <person name="Lokyitsang T."/>
            <person name="Lokyitsang Y."/>
            <person name="Lubonja R."/>
            <person name="Lui A."/>
            <person name="MacDonald P."/>
            <person name="Magnisalis V."/>
            <person name="Maru K."/>
            <person name="Matthews C."/>
            <person name="McCusker W."/>
            <person name="McDonough S."/>
            <person name="Mehta T."/>
            <person name="Meldrim J."/>
            <person name="Meneus L."/>
            <person name="Mihai O."/>
            <person name="Mihalev A."/>
            <person name="Mihova T."/>
            <person name="Mittelman R."/>
            <person name="Mlenga V."/>
            <person name="Montmayeur A."/>
            <person name="Mulrain L."/>
            <person name="Navidi A."/>
            <person name="Naylor J."/>
            <person name="Negash T."/>
            <person name="Nguyen T."/>
            <person name="Nguyen N."/>
            <person name="Nicol R."/>
            <person name="Norbu C."/>
            <person name="Norbu N."/>
            <person name="Novod N."/>
            <person name="O'Neill B."/>
            <person name="Osman S."/>
            <person name="Markiewicz E."/>
            <person name="Oyono O.L."/>
            <person name="Patti C."/>
            <person name="Phunkhang P."/>
            <person name="Pierre F."/>
            <person name="Priest M."/>
            <person name="Raghuraman S."/>
            <person name="Rege F."/>
            <person name="Reyes R."/>
            <person name="Rise C."/>
            <person name="Rogov P."/>
            <person name="Ross K."/>
            <person name="Ryan E."/>
            <person name="Settipalli S."/>
            <person name="Shea T."/>
            <person name="Sherpa N."/>
            <person name="Shi L."/>
            <person name="Shih D."/>
            <person name="Sparrow T."/>
            <person name="Spaulding J."/>
            <person name="Stalker J."/>
            <person name="Stange-Thomann N."/>
            <person name="Stavropoulos S."/>
            <person name="Stone C."/>
            <person name="Strader C."/>
            <person name="Tesfaye S."/>
            <person name="Thomson T."/>
            <person name="Thoulutsang Y."/>
            <person name="Thoulutsang D."/>
            <person name="Topham K."/>
            <person name="Topping I."/>
            <person name="Tsamla T."/>
            <person name="Vassiliev H."/>
            <person name="Vo A."/>
            <person name="Wangchuk T."/>
            <person name="Wangdi T."/>
            <person name="Weiand M."/>
            <person name="Wilkinson J."/>
            <person name="Wilson A."/>
            <person name="Yadav S."/>
            <person name="Young G."/>
            <person name="Yu Q."/>
            <person name="Zembek L."/>
            <person name="Zhong D."/>
            <person name="Zimmer A."/>
            <person name="Zwirko Z."/>
            <person name="Jaffe D.B."/>
            <person name="Alvarez P."/>
            <person name="Brockman W."/>
            <person name="Butler J."/>
            <person name="Chin C."/>
            <person name="Gnerre S."/>
            <person name="Grabherr M."/>
            <person name="Kleber M."/>
            <person name="Mauceli E."/>
            <person name="MacCallum I."/>
        </authorList>
    </citation>
    <scope>NUCLEOTIDE SEQUENCE [LARGE SCALE GENOMIC DNA]</scope>
    <source>
        <strain evidence="3">white501</strain>
    </source>
</reference>
<feature type="region of interest" description="Disordered" evidence="1">
    <location>
        <begin position="1"/>
        <end position="47"/>
    </location>
</feature>